<dbReference type="EC" id="5.6.2.3" evidence="1"/>
<dbReference type="GO" id="GO:0016787">
    <property type="term" value="F:hydrolase activity"/>
    <property type="evidence" value="ECO:0007669"/>
    <property type="project" value="UniProtKB-KW"/>
</dbReference>
<keyword evidence="1" id="KW-0227">DNA damage</keyword>
<keyword evidence="1" id="KW-0378">Hydrolase</keyword>
<evidence type="ECO:0000313" key="4">
    <source>
        <dbReference type="Proteomes" id="UP000007879"/>
    </source>
</evidence>
<sequence>MEGSNLQKMQDEMSSTKYLIIDEMSIVGRKTFGMIDRRLRQPFPGKSQVVFGGCSISFFGVFGQLPPVMDLPIYNTVARSALSDQGYRAYSQFETAFTLTQVMRQSGQDPDQIRFWDILMRLRNGDTTMEDWNHLMEQTPTRIQDQSPYVNALRLFPTVEAVVDHNFAMLRVVILSLPSRQYTLQPKLHLMMLVAWNQL</sequence>
<evidence type="ECO:0000313" key="3">
    <source>
        <dbReference type="EnsemblMetazoa" id="Aqu2.1.13037_001"/>
    </source>
</evidence>
<dbReference type="GO" id="GO:0000723">
    <property type="term" value="P:telomere maintenance"/>
    <property type="evidence" value="ECO:0007669"/>
    <property type="project" value="InterPro"/>
</dbReference>
<comment type="cofactor">
    <cofactor evidence="1">
        <name>Mg(2+)</name>
        <dbReference type="ChEBI" id="CHEBI:18420"/>
    </cofactor>
</comment>
<accession>A0A1X7TEJ9</accession>
<dbReference type="eggNOG" id="ENOG502SWCW">
    <property type="taxonomic scope" value="Eukaryota"/>
</dbReference>
<keyword evidence="1" id="KW-0234">DNA repair</keyword>
<dbReference type="KEGG" id="aqu:105314949"/>
<dbReference type="Pfam" id="PF05970">
    <property type="entry name" value="PIF1"/>
    <property type="match status" value="1"/>
</dbReference>
<dbReference type="AlphaFoldDB" id="A0A1X7TEJ9"/>
<keyword evidence="1" id="KW-0233">DNA recombination</keyword>
<dbReference type="GO" id="GO:0006310">
    <property type="term" value="P:DNA recombination"/>
    <property type="evidence" value="ECO:0007669"/>
    <property type="project" value="UniProtKB-KW"/>
</dbReference>
<organism evidence="3">
    <name type="scientific">Amphimedon queenslandica</name>
    <name type="common">Sponge</name>
    <dbReference type="NCBI Taxonomy" id="400682"/>
    <lineage>
        <taxon>Eukaryota</taxon>
        <taxon>Metazoa</taxon>
        <taxon>Porifera</taxon>
        <taxon>Demospongiae</taxon>
        <taxon>Heteroscleromorpha</taxon>
        <taxon>Haplosclerida</taxon>
        <taxon>Niphatidae</taxon>
        <taxon>Amphimedon</taxon>
    </lineage>
</organism>
<comment type="similarity">
    <text evidence="1">Belongs to the helicase family.</text>
</comment>
<dbReference type="GO" id="GO:0005524">
    <property type="term" value="F:ATP binding"/>
    <property type="evidence" value="ECO:0007669"/>
    <property type="project" value="UniProtKB-KW"/>
</dbReference>
<dbReference type="OMA" id="IYNTVAR"/>
<dbReference type="EnsemblMetazoa" id="Aqu2.1.13037_001">
    <property type="protein sequence ID" value="Aqu2.1.13037_001"/>
    <property type="gene ID" value="Aqu2.1.13037"/>
</dbReference>
<protein>
    <recommendedName>
        <fullName evidence="1">ATP-dependent DNA helicase</fullName>
        <ecNumber evidence="1">5.6.2.3</ecNumber>
    </recommendedName>
</protein>
<dbReference type="GO" id="GO:0006281">
    <property type="term" value="P:DNA repair"/>
    <property type="evidence" value="ECO:0007669"/>
    <property type="project" value="UniProtKB-KW"/>
</dbReference>
<reference evidence="4" key="1">
    <citation type="journal article" date="2010" name="Nature">
        <title>The Amphimedon queenslandica genome and the evolution of animal complexity.</title>
        <authorList>
            <person name="Srivastava M."/>
            <person name="Simakov O."/>
            <person name="Chapman J."/>
            <person name="Fahey B."/>
            <person name="Gauthier M.E."/>
            <person name="Mitros T."/>
            <person name="Richards G.S."/>
            <person name="Conaco C."/>
            <person name="Dacre M."/>
            <person name="Hellsten U."/>
            <person name="Larroux C."/>
            <person name="Putnam N.H."/>
            <person name="Stanke M."/>
            <person name="Adamska M."/>
            <person name="Darling A."/>
            <person name="Degnan S.M."/>
            <person name="Oakley T.H."/>
            <person name="Plachetzki D.C."/>
            <person name="Zhai Y."/>
            <person name="Adamski M."/>
            <person name="Calcino A."/>
            <person name="Cummins S.F."/>
            <person name="Goodstein D.M."/>
            <person name="Harris C."/>
            <person name="Jackson D.J."/>
            <person name="Leys S.P."/>
            <person name="Shu S."/>
            <person name="Woodcroft B.J."/>
            <person name="Vervoort M."/>
            <person name="Kosik K.S."/>
            <person name="Manning G."/>
            <person name="Degnan B.M."/>
            <person name="Rokhsar D.S."/>
        </authorList>
    </citation>
    <scope>NUCLEOTIDE SEQUENCE [LARGE SCALE GENOMIC DNA]</scope>
</reference>
<comment type="catalytic activity">
    <reaction evidence="1">
        <text>ATP + H2O = ADP + phosphate + H(+)</text>
        <dbReference type="Rhea" id="RHEA:13065"/>
        <dbReference type="ChEBI" id="CHEBI:15377"/>
        <dbReference type="ChEBI" id="CHEBI:15378"/>
        <dbReference type="ChEBI" id="CHEBI:30616"/>
        <dbReference type="ChEBI" id="CHEBI:43474"/>
        <dbReference type="ChEBI" id="CHEBI:456216"/>
        <dbReference type="EC" id="5.6.2.3"/>
    </reaction>
</comment>
<dbReference type="Proteomes" id="UP000007879">
    <property type="component" value="Unassembled WGS sequence"/>
</dbReference>
<keyword evidence="1" id="KW-0067">ATP-binding</keyword>
<evidence type="ECO:0000256" key="1">
    <source>
        <dbReference type="RuleBase" id="RU363044"/>
    </source>
</evidence>
<keyword evidence="1" id="KW-0347">Helicase</keyword>
<dbReference type="InterPro" id="IPR010285">
    <property type="entry name" value="DNA_helicase_pif1-like_DEAD"/>
</dbReference>
<dbReference type="InParanoid" id="A0A1X7TEJ9"/>
<proteinExistence type="inferred from homology"/>
<evidence type="ECO:0000259" key="2">
    <source>
        <dbReference type="Pfam" id="PF05970"/>
    </source>
</evidence>
<keyword evidence="4" id="KW-1185">Reference proteome</keyword>
<dbReference type="Gene3D" id="3.40.50.300">
    <property type="entry name" value="P-loop containing nucleotide triphosphate hydrolases"/>
    <property type="match status" value="1"/>
</dbReference>
<gene>
    <name evidence="3" type="primary">105314949</name>
</gene>
<dbReference type="STRING" id="400682.A0A1X7TEJ9"/>
<dbReference type="OrthoDB" id="6616634at2759"/>
<dbReference type="InterPro" id="IPR051055">
    <property type="entry name" value="PIF1_helicase"/>
</dbReference>
<keyword evidence="1" id="KW-0547">Nucleotide-binding</keyword>
<dbReference type="GO" id="GO:0043139">
    <property type="term" value="F:5'-3' DNA helicase activity"/>
    <property type="evidence" value="ECO:0007669"/>
    <property type="project" value="UniProtKB-EC"/>
</dbReference>
<dbReference type="InterPro" id="IPR027417">
    <property type="entry name" value="P-loop_NTPase"/>
</dbReference>
<feature type="domain" description="DNA helicase Pif1-like DEAD-box helicase" evidence="2">
    <location>
        <begin position="8"/>
        <end position="130"/>
    </location>
</feature>
<dbReference type="EnsemblMetazoa" id="XM_011409398.1">
    <property type="protein sequence ID" value="XP_011407700.1"/>
    <property type="gene ID" value="LOC105314949"/>
</dbReference>
<name>A0A1X7TEJ9_AMPQE</name>
<dbReference type="PANTHER" id="PTHR47642">
    <property type="entry name" value="ATP-DEPENDENT DNA HELICASE"/>
    <property type="match status" value="1"/>
</dbReference>
<reference evidence="3" key="2">
    <citation type="submission" date="2017-05" db="UniProtKB">
        <authorList>
            <consortium name="EnsemblMetazoa"/>
        </authorList>
    </citation>
    <scope>IDENTIFICATION</scope>
</reference>